<proteinExistence type="predicted"/>
<comment type="caution">
    <text evidence="1">The sequence shown here is derived from an EMBL/GenBank/DDBJ whole genome shotgun (WGS) entry which is preliminary data.</text>
</comment>
<accession>A0A835MJ43</accession>
<evidence type="ECO:0000313" key="2">
    <source>
        <dbReference type="Proteomes" id="UP000657918"/>
    </source>
</evidence>
<reference evidence="1 2" key="1">
    <citation type="submission" date="2020-10" db="EMBL/GenBank/DDBJ databases">
        <title>Plant Genome Project.</title>
        <authorList>
            <person name="Zhang R.-G."/>
        </authorList>
    </citation>
    <scope>NUCLEOTIDE SEQUENCE [LARGE SCALE GENOMIC DNA]</scope>
    <source>
        <strain evidence="1">FAFU-HL-1</strain>
        <tissue evidence="1">Leaf</tissue>
    </source>
</reference>
<evidence type="ECO:0000313" key="1">
    <source>
        <dbReference type="EMBL" id="KAF9668407.1"/>
    </source>
</evidence>
<gene>
    <name evidence="1" type="ORF">SADUNF_Sadunf14G0000300</name>
</gene>
<keyword evidence="2" id="KW-1185">Reference proteome</keyword>
<name>A0A835MJ43_9ROSI</name>
<dbReference type="EMBL" id="JADGMS010000014">
    <property type="protein sequence ID" value="KAF9668407.1"/>
    <property type="molecule type" value="Genomic_DNA"/>
</dbReference>
<dbReference type="Proteomes" id="UP000657918">
    <property type="component" value="Unassembled WGS sequence"/>
</dbReference>
<organism evidence="1 2">
    <name type="scientific">Salix dunnii</name>
    <dbReference type="NCBI Taxonomy" id="1413687"/>
    <lineage>
        <taxon>Eukaryota</taxon>
        <taxon>Viridiplantae</taxon>
        <taxon>Streptophyta</taxon>
        <taxon>Embryophyta</taxon>
        <taxon>Tracheophyta</taxon>
        <taxon>Spermatophyta</taxon>
        <taxon>Magnoliopsida</taxon>
        <taxon>eudicotyledons</taxon>
        <taxon>Gunneridae</taxon>
        <taxon>Pentapetalae</taxon>
        <taxon>rosids</taxon>
        <taxon>fabids</taxon>
        <taxon>Malpighiales</taxon>
        <taxon>Salicaceae</taxon>
        <taxon>Saliceae</taxon>
        <taxon>Salix</taxon>
    </lineage>
</organism>
<dbReference type="AlphaFoldDB" id="A0A835MJ43"/>
<protein>
    <submittedName>
        <fullName evidence="1">Uncharacterized protein</fullName>
    </submittedName>
</protein>
<sequence length="83" mass="9052">MGHSLHLLVVSKPIAYPDLGLGRLGYFCPGLASVFLPPKDPTMVPLKTLKQQKVTANAPAISWAGRVKVTDSRTRYMMNSIAQ</sequence>